<dbReference type="GO" id="GO:0005737">
    <property type="term" value="C:cytoplasm"/>
    <property type="evidence" value="ECO:0007669"/>
    <property type="project" value="UniProtKB-SubCell"/>
</dbReference>
<dbReference type="PRINTS" id="PR00380">
    <property type="entry name" value="KINESINHEAVY"/>
</dbReference>
<evidence type="ECO:0000256" key="7">
    <source>
        <dbReference type="PROSITE-ProRule" id="PRU00283"/>
    </source>
</evidence>
<reference evidence="11" key="1">
    <citation type="submission" date="2015-08" db="EMBL/GenBank/DDBJ databases">
        <authorList>
            <person name="Babu N.S."/>
            <person name="Beckwith C.J."/>
            <person name="Beseler K.G."/>
            <person name="Brison A."/>
            <person name="Carone J.V."/>
            <person name="Caskin T.P."/>
            <person name="Diamond M."/>
            <person name="Durham M.E."/>
            <person name="Foxe J.M."/>
            <person name="Go M."/>
            <person name="Henderson B.A."/>
            <person name="Jones I.B."/>
            <person name="McGettigan J.A."/>
            <person name="Micheletti S.J."/>
            <person name="Nasrallah M.E."/>
            <person name="Ortiz D."/>
            <person name="Piller C.R."/>
            <person name="Privatt S.R."/>
            <person name="Schneider S.L."/>
            <person name="Sharp S."/>
            <person name="Smith T.C."/>
            <person name="Stanton J.D."/>
            <person name="Ullery H.E."/>
            <person name="Wilson R.J."/>
            <person name="Serrano M.G."/>
            <person name="Buck G."/>
            <person name="Lee V."/>
            <person name="Wang Y."/>
            <person name="Carvalho R."/>
            <person name="Voegtly L."/>
            <person name="Shi R."/>
            <person name="Duckworth R."/>
            <person name="Johnson A."/>
            <person name="Loviza R."/>
            <person name="Walstead R."/>
            <person name="Shah Z."/>
            <person name="Kiflezghi M."/>
            <person name="Wade K."/>
            <person name="Ball S.L."/>
            <person name="Bradley K.W."/>
            <person name="Asai D.J."/>
            <person name="Bowman C.A."/>
            <person name="Russell D.A."/>
            <person name="Pope W.H."/>
            <person name="Jacobs-Sera D."/>
            <person name="Hendrix R.W."/>
            <person name="Hatfull G.F."/>
        </authorList>
    </citation>
    <scope>NUCLEOTIDE SEQUENCE</scope>
</reference>
<dbReference type="SUPFAM" id="SSF52540">
    <property type="entry name" value="P-loop containing nucleoside triphosphate hydrolases"/>
    <property type="match status" value="1"/>
</dbReference>
<feature type="compositionally biased region" description="Basic residues" evidence="9">
    <location>
        <begin position="915"/>
        <end position="927"/>
    </location>
</feature>
<feature type="compositionally biased region" description="Low complexity" evidence="9">
    <location>
        <begin position="985"/>
        <end position="999"/>
    </location>
</feature>
<sequence length="1209" mass="125551">MDPESDNEMDLALAHLAAEGEGHRLSVLNPRNLASLFGTDRGSGGAPAPRPPAGRACAGASLDDQFDLRQLAVCVRIRPPITAGAPRWDSENCIHATSRHGLAIAPPPGSAAYAAGDRGQTYAFSAVFDEHTSQADYYAATTDALVRDCLSDPAHSSLIMAYGITAAGKTFTLEGSRRAPGLVPRALEALFAGRDARGAALRVVLSYFEIYNETIHDLLDEAGAAAPGARPSLRLKEDAEGRVFVAGLSQAEAASAEHALCLLRRGARQRARAETGLNYASSRSHSVFQITLYPPARLGEPARNDPGERLGTMSFVDLAGSERAQRTGNVGLRLKESVAINSSLMTLGRCLEALRWNQQHREGPLRVLPYRESKVTHLFRDALHGWGQVVLSVNVSPCAKDYDETTHVLRYAATASQIGTLRAVDAPRRVVKAVTPAVVARAKRKAALPAEARGAGKKRDKGDPEAALQAADAQAAGKGAQAASHIAKPRPTTSPLEDERAPASPLSDRVQSALENGTPLSADQQGEWATPGSGAEEEEVAALRAHVDLLLKELKDAEERAARMEFEVRAEVAAEMGALMEEMERNYSARLAAEAGRGAEAGPRSGDAGAGLSAQLADACSTAAGLRAKLAEACAALEETRPELAEARAELEAREMELEGCRAELHDARDQLSQKAEQLSSAEAALASERSRFRAELVAAEASLGAVQAELAEESAAREALQRQLAEESAAQERRRQEELEQAGVNRAMEVEMLEAQVQRARREQAALTVRLEGALSALASLGSPTRPLAATLAAAGAGGGQERGPGGTPHDVALARARAACGPRAPEAAASPEATAGSAGASRFAQEAAVGASGSPGPATQETVGTGGQGAARQTPEQAPARPVPGSGALRPSRPSTAEEAAAAGAAVQEGRAQRRRTMARKKRGPRAGARGAASPRESERGPPAVTPAAEGSSQVQGSAREALEAREEPAEATDKIDETTNQAADPGDGAPASAAGPSGRGTGRDAAPPAAPGEGRAARRGRRQTRAAVLAAPRPPEEEEVPEELAAQGSSPRPAEQAGRGRRKGRQGVTFALDVDLEAAEANSAPAAAARGKVAGEALDSTARGPGARVLADLTNIVAGPSTSPVGGAVAAKELPAPTSPAKRRGRKRLLPPQPLDAELAEALGDWGGGAKAPSSMHGSRTQAVAAAEPSRRLTRRFVAAQQLHGR</sequence>
<protein>
    <recommendedName>
        <fullName evidence="10">Kinesin motor domain-containing protein</fullName>
    </recommendedName>
</protein>
<feature type="coiled-coil region" evidence="8">
    <location>
        <begin position="634"/>
        <end position="771"/>
    </location>
</feature>
<evidence type="ECO:0000256" key="5">
    <source>
        <dbReference type="ARBA" id="ARBA00023054"/>
    </source>
</evidence>
<feature type="binding site" evidence="7">
    <location>
        <begin position="163"/>
        <end position="170"/>
    </location>
    <ligand>
        <name>ATP</name>
        <dbReference type="ChEBI" id="CHEBI:30616"/>
    </ligand>
</feature>
<organism evidence="11">
    <name type="scientific">Auxenochlorella protothecoides</name>
    <name type="common">Green microalga</name>
    <name type="synonym">Chlorella protothecoides</name>
    <dbReference type="NCBI Taxonomy" id="3075"/>
    <lineage>
        <taxon>Eukaryota</taxon>
        <taxon>Viridiplantae</taxon>
        <taxon>Chlorophyta</taxon>
        <taxon>core chlorophytes</taxon>
        <taxon>Trebouxiophyceae</taxon>
        <taxon>Chlorellales</taxon>
        <taxon>Chlorellaceae</taxon>
        <taxon>Auxenochlorella</taxon>
    </lineage>
</organism>
<feature type="compositionally biased region" description="Low complexity" evidence="9">
    <location>
        <begin position="466"/>
        <end position="483"/>
    </location>
</feature>
<evidence type="ECO:0000256" key="2">
    <source>
        <dbReference type="ARBA" id="ARBA00022490"/>
    </source>
</evidence>
<keyword evidence="4 7" id="KW-0067">ATP-binding</keyword>
<dbReference type="Pfam" id="PF00225">
    <property type="entry name" value="Kinesin"/>
    <property type="match status" value="1"/>
</dbReference>
<dbReference type="InterPro" id="IPR036961">
    <property type="entry name" value="Kinesin_motor_dom_sf"/>
</dbReference>
<dbReference type="AlphaFoldDB" id="A0A1D1ZPM9"/>
<comment type="subcellular location">
    <subcellularLocation>
        <location evidence="1">Cytoplasm</location>
    </subcellularLocation>
</comment>
<dbReference type="InterPro" id="IPR019821">
    <property type="entry name" value="Kinesin_motor_CS"/>
</dbReference>
<gene>
    <name evidence="11" type="ORF">g.12096</name>
</gene>
<feature type="compositionally biased region" description="Polar residues" evidence="9">
    <location>
        <begin position="509"/>
        <end position="524"/>
    </location>
</feature>
<keyword evidence="6 7" id="KW-0505">Motor protein</keyword>
<dbReference type="GO" id="GO:0008017">
    <property type="term" value="F:microtubule binding"/>
    <property type="evidence" value="ECO:0007669"/>
    <property type="project" value="InterPro"/>
</dbReference>
<dbReference type="GO" id="GO:0003777">
    <property type="term" value="F:microtubule motor activity"/>
    <property type="evidence" value="ECO:0007669"/>
    <property type="project" value="InterPro"/>
</dbReference>
<evidence type="ECO:0000259" key="10">
    <source>
        <dbReference type="PROSITE" id="PS50067"/>
    </source>
</evidence>
<feature type="compositionally biased region" description="Low complexity" evidence="9">
    <location>
        <begin position="899"/>
        <end position="912"/>
    </location>
</feature>
<feature type="region of interest" description="Disordered" evidence="9">
    <location>
        <begin position="1137"/>
        <end position="1193"/>
    </location>
</feature>
<feature type="compositionally biased region" description="Basic and acidic residues" evidence="9">
    <location>
        <begin position="963"/>
        <end position="980"/>
    </location>
</feature>
<feature type="compositionally biased region" description="Low complexity" evidence="9">
    <location>
        <begin position="928"/>
        <end position="937"/>
    </location>
</feature>
<dbReference type="GO" id="GO:0005524">
    <property type="term" value="F:ATP binding"/>
    <property type="evidence" value="ECO:0007669"/>
    <property type="project" value="UniProtKB-UniRule"/>
</dbReference>
<evidence type="ECO:0000256" key="6">
    <source>
        <dbReference type="ARBA" id="ARBA00023175"/>
    </source>
</evidence>
<evidence type="ECO:0000313" key="11">
    <source>
        <dbReference type="EMBL" id="JAT68942.1"/>
    </source>
</evidence>
<feature type="compositionally biased region" description="Low complexity" evidence="9">
    <location>
        <begin position="825"/>
        <end position="860"/>
    </location>
</feature>
<dbReference type="GO" id="GO:0007018">
    <property type="term" value="P:microtubule-based movement"/>
    <property type="evidence" value="ECO:0007669"/>
    <property type="project" value="InterPro"/>
</dbReference>
<evidence type="ECO:0000256" key="3">
    <source>
        <dbReference type="ARBA" id="ARBA00022741"/>
    </source>
</evidence>
<feature type="domain" description="Kinesin motor" evidence="10">
    <location>
        <begin position="70"/>
        <end position="418"/>
    </location>
</feature>
<feature type="coiled-coil region" evidence="8">
    <location>
        <begin position="540"/>
        <end position="567"/>
    </location>
</feature>
<proteinExistence type="inferred from homology"/>
<dbReference type="EMBL" id="GDKF01009680">
    <property type="protein sequence ID" value="JAT68942.1"/>
    <property type="molecule type" value="Transcribed_RNA"/>
</dbReference>
<evidence type="ECO:0000256" key="1">
    <source>
        <dbReference type="ARBA" id="ARBA00004496"/>
    </source>
</evidence>
<feature type="compositionally biased region" description="Low complexity" evidence="9">
    <location>
        <begin position="1006"/>
        <end position="1017"/>
    </location>
</feature>
<dbReference type="InterPro" id="IPR027640">
    <property type="entry name" value="Kinesin-like_fam"/>
</dbReference>
<name>A0A1D1ZPM9_AUXPR</name>
<feature type="region of interest" description="Disordered" evidence="9">
    <location>
        <begin position="442"/>
        <end position="537"/>
    </location>
</feature>
<dbReference type="InterPro" id="IPR027417">
    <property type="entry name" value="P-loop_NTPase"/>
</dbReference>
<dbReference type="PANTHER" id="PTHR47969">
    <property type="entry name" value="CHROMOSOME-ASSOCIATED KINESIN KIF4A-RELATED"/>
    <property type="match status" value="1"/>
</dbReference>
<dbReference type="InterPro" id="IPR001752">
    <property type="entry name" value="Kinesin_motor_dom"/>
</dbReference>
<dbReference type="PROSITE" id="PS00411">
    <property type="entry name" value="KINESIN_MOTOR_1"/>
    <property type="match status" value="1"/>
</dbReference>
<keyword evidence="5 8" id="KW-0175">Coiled coil</keyword>
<dbReference type="SMART" id="SM00129">
    <property type="entry name" value="KISc"/>
    <property type="match status" value="1"/>
</dbReference>
<keyword evidence="2" id="KW-0963">Cytoplasm</keyword>
<keyword evidence="3 7" id="KW-0547">Nucleotide-binding</keyword>
<dbReference type="Gene3D" id="3.40.850.10">
    <property type="entry name" value="Kinesin motor domain"/>
    <property type="match status" value="1"/>
</dbReference>
<dbReference type="GO" id="GO:0005875">
    <property type="term" value="C:microtubule associated complex"/>
    <property type="evidence" value="ECO:0007669"/>
    <property type="project" value="TreeGrafter"/>
</dbReference>
<dbReference type="PANTHER" id="PTHR47969:SF15">
    <property type="entry name" value="CHROMOSOME-ASSOCIATED KINESIN KIF4A-RELATED"/>
    <property type="match status" value="1"/>
</dbReference>
<evidence type="ECO:0000256" key="4">
    <source>
        <dbReference type="ARBA" id="ARBA00022840"/>
    </source>
</evidence>
<evidence type="ECO:0000256" key="8">
    <source>
        <dbReference type="SAM" id="Coils"/>
    </source>
</evidence>
<evidence type="ECO:0000256" key="9">
    <source>
        <dbReference type="SAM" id="MobiDB-lite"/>
    </source>
</evidence>
<feature type="region of interest" description="Disordered" evidence="9">
    <location>
        <begin position="825"/>
        <end position="1069"/>
    </location>
</feature>
<accession>A0A1D1ZPM9</accession>
<comment type="similarity">
    <text evidence="7">Belongs to the TRAFAC class myosin-kinesin ATPase superfamily. Kinesin family.</text>
</comment>
<dbReference type="GO" id="GO:0051231">
    <property type="term" value="P:spindle elongation"/>
    <property type="evidence" value="ECO:0007669"/>
    <property type="project" value="TreeGrafter"/>
</dbReference>
<dbReference type="PROSITE" id="PS50067">
    <property type="entry name" value="KINESIN_MOTOR_2"/>
    <property type="match status" value="1"/>
</dbReference>
<dbReference type="GO" id="GO:0007052">
    <property type="term" value="P:mitotic spindle organization"/>
    <property type="evidence" value="ECO:0007669"/>
    <property type="project" value="TreeGrafter"/>
</dbReference>